<name>A0A3E3ILI6_9FIRM</name>
<evidence type="ECO:0000313" key="2">
    <source>
        <dbReference type="Proteomes" id="UP000261166"/>
    </source>
</evidence>
<accession>A0A3E3ILI6</accession>
<organism evidence="1 2">
    <name type="scientific">Eisenbergiella massiliensis</name>
    <dbReference type="NCBI Taxonomy" id="1720294"/>
    <lineage>
        <taxon>Bacteria</taxon>
        <taxon>Bacillati</taxon>
        <taxon>Bacillota</taxon>
        <taxon>Clostridia</taxon>
        <taxon>Lachnospirales</taxon>
        <taxon>Lachnospiraceae</taxon>
        <taxon>Eisenbergiella</taxon>
    </lineage>
</organism>
<dbReference type="EMBL" id="QVLU01000022">
    <property type="protein sequence ID" value="RGE67904.1"/>
    <property type="molecule type" value="Genomic_DNA"/>
</dbReference>
<sequence>MKKRRKGSRFWLQPKCKCAGPVIAENLSKIIYSFYKERCPAFLGGCACGRQKEVRYAEKTI</sequence>
<comment type="caution">
    <text evidence="1">The sequence shown here is derived from an EMBL/GenBank/DDBJ whole genome shotgun (WGS) entry which is preliminary data.</text>
</comment>
<gene>
    <name evidence="1" type="ORF">DWY69_21135</name>
</gene>
<dbReference type="Proteomes" id="UP000261166">
    <property type="component" value="Unassembled WGS sequence"/>
</dbReference>
<proteinExistence type="predicted"/>
<dbReference type="AlphaFoldDB" id="A0A3E3ILI6"/>
<protein>
    <submittedName>
        <fullName evidence="1">Uncharacterized protein</fullName>
    </submittedName>
</protein>
<evidence type="ECO:0000313" key="1">
    <source>
        <dbReference type="EMBL" id="RGE67904.1"/>
    </source>
</evidence>
<reference evidence="1 2" key="1">
    <citation type="submission" date="2018-08" db="EMBL/GenBank/DDBJ databases">
        <title>A genome reference for cultivated species of the human gut microbiota.</title>
        <authorList>
            <person name="Zou Y."/>
            <person name="Xue W."/>
            <person name="Luo G."/>
        </authorList>
    </citation>
    <scope>NUCLEOTIDE SEQUENCE [LARGE SCALE GENOMIC DNA]</scope>
    <source>
        <strain evidence="1 2">AF26-4BH</strain>
    </source>
</reference>